<dbReference type="SUPFAM" id="SSF53335">
    <property type="entry name" value="S-adenosyl-L-methionine-dependent methyltransferases"/>
    <property type="match status" value="1"/>
</dbReference>
<name>A0A366EKB6_9BACI</name>
<dbReference type="Proteomes" id="UP000252118">
    <property type="component" value="Unassembled WGS sequence"/>
</dbReference>
<reference evidence="1 2" key="1">
    <citation type="submission" date="2018-06" db="EMBL/GenBank/DDBJ databases">
        <title>Freshwater and sediment microbial communities from various areas in North America, analyzing microbe dynamics in response to fracking.</title>
        <authorList>
            <person name="Lamendella R."/>
        </authorList>
    </citation>
    <scope>NUCLEOTIDE SEQUENCE [LARGE SCALE GENOMIC DNA]</scope>
    <source>
        <strain evidence="1 2">97B</strain>
    </source>
</reference>
<dbReference type="PANTHER" id="PTHR36112">
    <property type="entry name" value="RIBOSOMAL RNA SMALL SUBUNIT METHYLTRANSFERASE J"/>
    <property type="match status" value="1"/>
</dbReference>
<proteinExistence type="predicted"/>
<dbReference type="Gene3D" id="3.40.50.150">
    <property type="entry name" value="Vaccinia Virus protein VP39"/>
    <property type="match status" value="1"/>
</dbReference>
<keyword evidence="1" id="KW-0808">Transferase</keyword>
<dbReference type="Pfam" id="PF04445">
    <property type="entry name" value="SAM_MT"/>
    <property type="match status" value="1"/>
</dbReference>
<dbReference type="InterPro" id="IPR007536">
    <property type="entry name" value="16SrRNA_methylTrfase_J"/>
</dbReference>
<organism evidence="1 2">
    <name type="scientific">Rossellomorea aquimaris</name>
    <dbReference type="NCBI Taxonomy" id="189382"/>
    <lineage>
        <taxon>Bacteria</taxon>
        <taxon>Bacillati</taxon>
        <taxon>Bacillota</taxon>
        <taxon>Bacilli</taxon>
        <taxon>Bacillales</taxon>
        <taxon>Bacillaceae</taxon>
        <taxon>Rossellomorea</taxon>
    </lineage>
</organism>
<dbReference type="RefSeq" id="WP_113970760.1">
    <property type="nucleotide sequence ID" value="NZ_QNRJ01000017.1"/>
</dbReference>
<dbReference type="EMBL" id="QNRJ01000017">
    <property type="protein sequence ID" value="RBP02160.1"/>
    <property type="molecule type" value="Genomic_DNA"/>
</dbReference>
<dbReference type="InterPro" id="IPR029063">
    <property type="entry name" value="SAM-dependent_MTases_sf"/>
</dbReference>
<dbReference type="AlphaFoldDB" id="A0A366EKB6"/>
<evidence type="ECO:0000313" key="1">
    <source>
        <dbReference type="EMBL" id="RBP02160.1"/>
    </source>
</evidence>
<sequence>MFVTTCGRANQVVIEKAYKTAEVLDIPYIPRKKRSILHHMNLHEQNCLVIGKERLELHTRENNSEPFFFHPNSASFRIKRIIRGETDPLIEAADLKEGMSFLDCTLGLASDSIIASHIVGEKGKVVGIEANKYISHILHHGLQDWVSPLHELNSAMNRISVINGHFQEELKNIDDDAFDVVYLDPMFEEALTDSHGINPIRQWASYTGITKEGIEEAIRVARKRVVLKEHHNSPLFKELGFDVIKRPSAKFHFGILRV</sequence>
<dbReference type="GO" id="GO:0008990">
    <property type="term" value="F:rRNA (guanine-N2-)-methyltransferase activity"/>
    <property type="evidence" value="ECO:0007669"/>
    <property type="project" value="InterPro"/>
</dbReference>
<dbReference type="PANTHER" id="PTHR36112:SF1">
    <property type="entry name" value="RIBOSOMAL RNA SMALL SUBUNIT METHYLTRANSFERASE J"/>
    <property type="match status" value="1"/>
</dbReference>
<protein>
    <submittedName>
        <fullName evidence="1">Putative SAM-dependent methyltransferase</fullName>
    </submittedName>
</protein>
<accession>A0A366EKB6</accession>
<evidence type="ECO:0000313" key="2">
    <source>
        <dbReference type="Proteomes" id="UP000252118"/>
    </source>
</evidence>
<comment type="caution">
    <text evidence="1">The sequence shown here is derived from an EMBL/GenBank/DDBJ whole genome shotgun (WGS) entry which is preliminary data.</text>
</comment>
<keyword evidence="1" id="KW-0489">Methyltransferase</keyword>
<dbReference type="OrthoDB" id="1653798at2"/>
<gene>
    <name evidence="1" type="ORF">DET59_11735</name>
</gene>